<keyword evidence="1" id="KW-0812">Transmembrane</keyword>
<keyword evidence="4" id="KW-1185">Reference proteome</keyword>
<evidence type="ECO:0000259" key="2">
    <source>
        <dbReference type="PROSITE" id="PS50234"/>
    </source>
</evidence>
<dbReference type="SUPFAM" id="SSF53300">
    <property type="entry name" value="vWA-like"/>
    <property type="match status" value="1"/>
</dbReference>
<organism evidence="3 4">
    <name type="scientific">Cutibacterium equinum</name>
    <dbReference type="NCBI Taxonomy" id="3016342"/>
    <lineage>
        <taxon>Bacteria</taxon>
        <taxon>Bacillati</taxon>
        <taxon>Actinomycetota</taxon>
        <taxon>Actinomycetes</taxon>
        <taxon>Propionibacteriales</taxon>
        <taxon>Propionibacteriaceae</taxon>
        <taxon>Cutibacterium</taxon>
    </lineage>
</organism>
<dbReference type="InterPro" id="IPR002035">
    <property type="entry name" value="VWF_A"/>
</dbReference>
<dbReference type="SMART" id="SM00327">
    <property type="entry name" value="VWA"/>
    <property type="match status" value="1"/>
</dbReference>
<name>A0ABY7QZ69_9ACTN</name>
<gene>
    <name evidence="3" type="ORF">O6R08_10370</name>
</gene>
<dbReference type="RefSeq" id="WP_271418034.1">
    <property type="nucleotide sequence ID" value="NZ_CP115668.1"/>
</dbReference>
<keyword evidence="1" id="KW-0472">Membrane</keyword>
<keyword evidence="1" id="KW-1133">Transmembrane helix</keyword>
<sequence length="317" mass="34687">MKSLWLGIVLLVLAVAAAVAGWYWRRQRAELTLGRVSQLRALPRFQQLIRDHTRRGLAGFVALTTALLGCAWLLARPGWVTSDSKQWSGRDVILCVDVSGSMSEVDAYVVESLQVLAKNLTEERIGFVAFDSAAATYFPLTNDYEFVENALADALTSFRNKERTPVWEATQVGGRGSSLIGDGLASCVQRFDKVDEDRPRTIVLATDNKLAGTPIFSLSEANRLAAKIHANIFAVAPFGTGNVEKRELEAEFGKDNVMVLEPKARAVPQRIAKQIRRSQAKHILALPGARSFDQPAIGLGAAVVGVFALVALRRRDD</sequence>
<evidence type="ECO:0000313" key="4">
    <source>
        <dbReference type="Proteomes" id="UP001212097"/>
    </source>
</evidence>
<feature type="domain" description="VWFA" evidence="2">
    <location>
        <begin position="91"/>
        <end position="275"/>
    </location>
</feature>
<dbReference type="InterPro" id="IPR036465">
    <property type="entry name" value="vWFA_dom_sf"/>
</dbReference>
<dbReference type="PROSITE" id="PS50234">
    <property type="entry name" value="VWFA"/>
    <property type="match status" value="1"/>
</dbReference>
<dbReference type="Pfam" id="PF13519">
    <property type="entry name" value="VWA_2"/>
    <property type="match status" value="1"/>
</dbReference>
<dbReference type="Gene3D" id="3.40.50.410">
    <property type="entry name" value="von Willebrand factor, type A domain"/>
    <property type="match status" value="1"/>
</dbReference>
<reference evidence="3 4" key="2">
    <citation type="submission" date="2023-06" db="EMBL/GenBank/DDBJ databases">
        <title>The Gram-positive Non-spore-bearing Anaerobic Bacilli of Human Feces.</title>
        <authorList>
            <person name="Eggerth A.H."/>
        </authorList>
    </citation>
    <scope>NUCLEOTIDE SEQUENCE [LARGE SCALE GENOMIC DNA]</scope>
    <source>
        <strain evidence="3 4">CBA3108</strain>
    </source>
</reference>
<dbReference type="EMBL" id="CP115668">
    <property type="protein sequence ID" value="WCC79849.1"/>
    <property type="molecule type" value="Genomic_DNA"/>
</dbReference>
<evidence type="ECO:0000313" key="3">
    <source>
        <dbReference type="EMBL" id="WCC79849.1"/>
    </source>
</evidence>
<dbReference type="Proteomes" id="UP001212097">
    <property type="component" value="Chromosome"/>
</dbReference>
<accession>A0ABY7QZ69</accession>
<reference evidence="3 4" key="1">
    <citation type="submission" date="2023-01" db="EMBL/GenBank/DDBJ databases">
        <authorList>
            <person name="Lee S.H."/>
            <person name="Jung H.S."/>
            <person name="Yun J.U."/>
        </authorList>
    </citation>
    <scope>NUCLEOTIDE SEQUENCE [LARGE SCALE GENOMIC DNA]</scope>
    <source>
        <strain evidence="3 4">CBA3108</strain>
    </source>
</reference>
<feature type="transmembrane region" description="Helical" evidence="1">
    <location>
        <begin position="295"/>
        <end position="312"/>
    </location>
</feature>
<proteinExistence type="predicted"/>
<evidence type="ECO:0000256" key="1">
    <source>
        <dbReference type="SAM" id="Phobius"/>
    </source>
</evidence>
<protein>
    <submittedName>
        <fullName evidence="3">VWA domain-containing protein</fullName>
    </submittedName>
</protein>